<feature type="region of interest" description="Disordered" evidence="1">
    <location>
        <begin position="152"/>
        <end position="174"/>
    </location>
</feature>
<feature type="region of interest" description="Disordered" evidence="1">
    <location>
        <begin position="709"/>
        <end position="729"/>
    </location>
</feature>
<comment type="caution">
    <text evidence="2">The sequence shown here is derived from an EMBL/GenBank/DDBJ whole genome shotgun (WGS) entry which is preliminary data.</text>
</comment>
<gene>
    <name evidence="2" type="ORF">FN846DRAFT_950044</name>
</gene>
<feature type="region of interest" description="Disordered" evidence="1">
    <location>
        <begin position="412"/>
        <end position="440"/>
    </location>
</feature>
<name>A0A5J5EWP2_9PEZI</name>
<keyword evidence="3" id="KW-1185">Reference proteome</keyword>
<protein>
    <submittedName>
        <fullName evidence="2">Uncharacterized protein</fullName>
    </submittedName>
</protein>
<feature type="region of interest" description="Disordered" evidence="1">
    <location>
        <begin position="52"/>
        <end position="119"/>
    </location>
</feature>
<evidence type="ECO:0000256" key="1">
    <source>
        <dbReference type="SAM" id="MobiDB-lite"/>
    </source>
</evidence>
<dbReference type="AlphaFoldDB" id="A0A5J5EWP2"/>
<dbReference type="InParanoid" id="A0A5J5EWP2"/>
<feature type="compositionally biased region" description="Polar residues" evidence="1">
    <location>
        <begin position="952"/>
        <end position="962"/>
    </location>
</feature>
<feature type="compositionally biased region" description="Basic and acidic residues" evidence="1">
    <location>
        <begin position="1014"/>
        <end position="1024"/>
    </location>
</feature>
<sequence length="1047" mass="116129">MASEGARRADNSNNKPTSKITAQDWTTARCHRLIRPLSAKLQSLKCLLQSPSLSAPIDSPIPPKETKETSDEAAYHPSQEKGRLRRTTSANGRSLFYGQNRPRDRPRQIYSSSSSSTAPQVVVTMSPSMTTSVYDLPFPSATVNYGGTGNAAAAESVGTRPKANHSKEQLDPSHPQVLLQSIRPNMTHELHQIYKGIYSALENVLVSTIPPSIPGEAVSLKVLAARKIAHCILATNEELGSDDVWYDTASDIGLGGEYLREIVRWHAIELVREAICLNILPSRQKSGLGLPGILVGLCKHLCAEAEAESLLKTMFELYPLSEHANNPALVALFSFWRSQKSQLCRLLPDVLVEEGSPVALGNASVNEALRAAVNRVENCQASKDLVSKALEAAFGIWGNSYIAAAAKQRKELARRKGGRRRSEKIDDEPGHARKPSNGNLPFHIRARAETMALNLTEKLVVAARSPHNSAALEIVEDLARGFLVQHEATRTSTEDKWTTSYPVAGKVMVLLQILGRDPEQDIVIINELVRCLDDLRDEMGKEGFKSLGKFVASCYENLYTSNGKSISEGDEMKTLISRLILYASTESLSGHVDHADTVSAMEPKTPLKRNHRVVTFTPGRVPTDSQRERKRYFLTQLALNVAIGFSTLDCAKKNEEWNTWLRKVEYQIIGMKVWTPVKPKAANNNSKEGPKERKGWRWEEGIDEWVQVGGTPGGALKKQARKITRSSTSTPPATLFRVEIPVNKLFKRDEHEVFSDAIIDDDEVSVISPEDSEDGMDEDFTTDEVPTDTITVAEDSEEEDMPSPPSISDSEDPDTSYSRIFEGGPESSESDYEDDAKDEYYAPTPARPPSSVRRSPRKTELIKRSLHAFSVMIPSSSPMISKPTRSAFNVNNPTAYSSPPASPRSVNTDTDEEIEDAMAARPPKGRNTRLPVERDSSPSPCRSTIENDEADTQSVLSILSGNTRSTRSTRSKRKHSDADLPYEESDDELSMTSNFNPQPRKTRKKRRSLLCVTADKKQEDELPRRRLRKKRPTVFQVDDGFSEDELL</sequence>
<feature type="compositionally biased region" description="Polar residues" evidence="1">
    <location>
        <begin position="990"/>
        <end position="999"/>
    </location>
</feature>
<organism evidence="2 3">
    <name type="scientific">Sphaerosporella brunnea</name>
    <dbReference type="NCBI Taxonomy" id="1250544"/>
    <lineage>
        <taxon>Eukaryota</taxon>
        <taxon>Fungi</taxon>
        <taxon>Dikarya</taxon>
        <taxon>Ascomycota</taxon>
        <taxon>Pezizomycotina</taxon>
        <taxon>Pezizomycetes</taxon>
        <taxon>Pezizales</taxon>
        <taxon>Pyronemataceae</taxon>
        <taxon>Sphaerosporella</taxon>
    </lineage>
</organism>
<feature type="compositionally biased region" description="Polar residues" evidence="1">
    <location>
        <begin position="883"/>
        <end position="908"/>
    </location>
</feature>
<dbReference type="EMBL" id="VXIS01000096">
    <property type="protein sequence ID" value="KAA8905760.1"/>
    <property type="molecule type" value="Genomic_DNA"/>
</dbReference>
<feature type="compositionally biased region" description="Basic and acidic residues" evidence="1">
    <location>
        <begin position="1"/>
        <end position="10"/>
    </location>
</feature>
<feature type="compositionally biased region" description="Low complexity" evidence="1">
    <location>
        <begin position="872"/>
        <end position="881"/>
    </location>
</feature>
<feature type="compositionally biased region" description="Acidic residues" evidence="1">
    <location>
        <begin position="828"/>
        <end position="837"/>
    </location>
</feature>
<feature type="compositionally biased region" description="Acidic residues" evidence="1">
    <location>
        <begin position="763"/>
        <end position="786"/>
    </location>
</feature>
<reference evidence="2 3" key="1">
    <citation type="submission" date="2019-09" db="EMBL/GenBank/DDBJ databases">
        <title>Draft genome of the ectomycorrhizal ascomycete Sphaerosporella brunnea.</title>
        <authorList>
            <consortium name="DOE Joint Genome Institute"/>
            <person name="Benucci G.M."/>
            <person name="Marozzi G."/>
            <person name="Antonielli L."/>
            <person name="Sanchez S."/>
            <person name="Marco P."/>
            <person name="Wang X."/>
            <person name="Falini L.B."/>
            <person name="Barry K."/>
            <person name="Haridas S."/>
            <person name="Lipzen A."/>
            <person name="Labutti K."/>
            <person name="Grigoriev I.V."/>
            <person name="Murat C."/>
            <person name="Martin F."/>
            <person name="Albertini E."/>
            <person name="Donnini D."/>
            <person name="Bonito G."/>
        </authorList>
    </citation>
    <scope>NUCLEOTIDE SEQUENCE [LARGE SCALE GENOMIC DNA]</scope>
    <source>
        <strain evidence="2 3">Sb_GMNB300</strain>
    </source>
</reference>
<evidence type="ECO:0000313" key="2">
    <source>
        <dbReference type="EMBL" id="KAA8905760.1"/>
    </source>
</evidence>
<proteinExistence type="predicted"/>
<feature type="compositionally biased region" description="Acidic residues" evidence="1">
    <location>
        <begin position="980"/>
        <end position="989"/>
    </location>
</feature>
<accession>A0A5J5EWP2</accession>
<feature type="compositionally biased region" description="Basic and acidic residues" evidence="1">
    <location>
        <begin position="64"/>
        <end position="82"/>
    </location>
</feature>
<feature type="region of interest" description="Disordered" evidence="1">
    <location>
        <begin position="763"/>
        <end position="1047"/>
    </location>
</feature>
<feature type="compositionally biased region" description="Polar residues" evidence="1">
    <location>
        <begin position="11"/>
        <end position="26"/>
    </location>
</feature>
<evidence type="ECO:0000313" key="3">
    <source>
        <dbReference type="Proteomes" id="UP000326924"/>
    </source>
</evidence>
<feature type="region of interest" description="Disordered" evidence="1">
    <location>
        <begin position="1"/>
        <end position="26"/>
    </location>
</feature>
<dbReference type="OrthoDB" id="4159838at2759"/>
<dbReference type="Proteomes" id="UP000326924">
    <property type="component" value="Unassembled WGS sequence"/>
</dbReference>
<feature type="compositionally biased region" description="Basic residues" evidence="1">
    <location>
        <begin position="412"/>
        <end position="422"/>
    </location>
</feature>